<dbReference type="SUPFAM" id="SSF54001">
    <property type="entry name" value="Cysteine proteinases"/>
    <property type="match status" value="1"/>
</dbReference>
<feature type="transmembrane region" description="Helical" evidence="2">
    <location>
        <begin position="216"/>
        <end position="236"/>
    </location>
</feature>
<keyword evidence="4" id="KW-0378">Hydrolase</keyword>
<evidence type="ECO:0000256" key="1">
    <source>
        <dbReference type="SAM" id="MobiDB-lite"/>
    </source>
</evidence>
<feature type="compositionally biased region" description="Low complexity" evidence="1">
    <location>
        <begin position="611"/>
        <end position="633"/>
    </location>
</feature>
<dbReference type="InterPro" id="IPR002931">
    <property type="entry name" value="Transglutaminase-like"/>
</dbReference>
<evidence type="ECO:0000259" key="3">
    <source>
        <dbReference type="SMART" id="SM00460"/>
    </source>
</evidence>
<dbReference type="Pfam" id="PF11992">
    <property type="entry name" value="TgpA_N"/>
    <property type="match status" value="1"/>
</dbReference>
<dbReference type="GO" id="GO:0006508">
    <property type="term" value="P:proteolysis"/>
    <property type="evidence" value="ECO:0007669"/>
    <property type="project" value="UniProtKB-KW"/>
</dbReference>
<evidence type="ECO:0000313" key="5">
    <source>
        <dbReference type="Proteomes" id="UP000549913"/>
    </source>
</evidence>
<keyword evidence="5" id="KW-1185">Reference proteome</keyword>
<protein>
    <submittedName>
        <fullName evidence="4">Transglutaminase-like putative cysteine protease</fullName>
    </submittedName>
</protein>
<dbReference type="PANTHER" id="PTHR42736:SF1">
    <property type="entry name" value="PROTEIN-GLUTAMINE GAMMA-GLUTAMYLTRANSFERASE"/>
    <property type="match status" value="1"/>
</dbReference>
<dbReference type="Proteomes" id="UP000549913">
    <property type="component" value="Unassembled WGS sequence"/>
</dbReference>
<dbReference type="InterPro" id="IPR038765">
    <property type="entry name" value="Papain-like_cys_pep_sf"/>
</dbReference>
<gene>
    <name evidence="4" type="ORF">BJ984_002725</name>
</gene>
<evidence type="ECO:0000256" key="2">
    <source>
        <dbReference type="SAM" id="Phobius"/>
    </source>
</evidence>
<proteinExistence type="predicted"/>
<feature type="domain" description="Transglutaminase-like" evidence="3">
    <location>
        <begin position="521"/>
        <end position="596"/>
    </location>
</feature>
<dbReference type="GO" id="GO:0008233">
    <property type="term" value="F:peptidase activity"/>
    <property type="evidence" value="ECO:0007669"/>
    <property type="project" value="UniProtKB-KW"/>
</dbReference>
<keyword evidence="2" id="KW-0812">Transmembrane</keyword>
<feature type="transmembrane region" description="Helical" evidence="2">
    <location>
        <begin position="257"/>
        <end position="277"/>
    </location>
</feature>
<organism evidence="4 5">
    <name type="scientific">Herbiconiux flava</name>
    <dbReference type="NCBI Taxonomy" id="881268"/>
    <lineage>
        <taxon>Bacteria</taxon>
        <taxon>Bacillati</taxon>
        <taxon>Actinomycetota</taxon>
        <taxon>Actinomycetes</taxon>
        <taxon>Micrococcales</taxon>
        <taxon>Microbacteriaceae</taxon>
        <taxon>Herbiconiux</taxon>
    </lineage>
</organism>
<dbReference type="PANTHER" id="PTHR42736">
    <property type="entry name" value="PROTEIN-GLUTAMINE GAMMA-GLUTAMYLTRANSFERASE"/>
    <property type="match status" value="1"/>
</dbReference>
<dbReference type="InterPro" id="IPR021878">
    <property type="entry name" value="TgpA_N"/>
</dbReference>
<dbReference type="SMART" id="SM00460">
    <property type="entry name" value="TGc"/>
    <property type="match status" value="1"/>
</dbReference>
<feature type="compositionally biased region" description="Low complexity" evidence="1">
    <location>
        <begin position="34"/>
        <end position="44"/>
    </location>
</feature>
<dbReference type="RefSeq" id="WP_179548488.1">
    <property type="nucleotide sequence ID" value="NZ_BSEW01000002.1"/>
</dbReference>
<comment type="caution">
    <text evidence="4">The sequence shown here is derived from an EMBL/GenBank/DDBJ whole genome shotgun (WGS) entry which is preliminary data.</text>
</comment>
<accession>A0A852SRS9</accession>
<feature type="transmembrane region" description="Helical" evidence="2">
    <location>
        <begin position="52"/>
        <end position="73"/>
    </location>
</feature>
<dbReference type="AlphaFoldDB" id="A0A852SRS9"/>
<keyword evidence="4" id="KW-0645">Protease</keyword>
<dbReference type="EMBL" id="JACCBM010000001">
    <property type="protein sequence ID" value="NYD71567.1"/>
    <property type="molecule type" value="Genomic_DNA"/>
</dbReference>
<dbReference type="InterPro" id="IPR052901">
    <property type="entry name" value="Bact_TGase-like"/>
</dbReference>
<reference evidence="4 5" key="1">
    <citation type="submission" date="2020-07" db="EMBL/GenBank/DDBJ databases">
        <title>Sequencing the genomes of 1000 actinobacteria strains.</title>
        <authorList>
            <person name="Klenk H.-P."/>
        </authorList>
    </citation>
    <scope>NUCLEOTIDE SEQUENCE [LARGE SCALE GENOMIC DNA]</scope>
    <source>
        <strain evidence="4 5">DSM 26474</strain>
    </source>
</reference>
<name>A0A852SRS9_9MICO</name>
<dbReference type="Gene3D" id="3.10.620.30">
    <property type="match status" value="1"/>
</dbReference>
<feature type="region of interest" description="Disordered" evidence="1">
    <location>
        <begin position="1"/>
        <end position="50"/>
    </location>
</feature>
<sequence>MSTVLRPPVSPAAPEGSPSGRQRATEAVGGGRSGRPASGRSRASAARRRERSGAWTTTLAVGLTMGFALFSLSPLLQGIGWWFATMAMVVVLLGVSALLRARGLPEVVVVGVAVLLWVAIVVLLYAPGTTWLVLPTLDTITDISADLAAARESIAVQEVPAVAVPELTQLLVMSIGLIALVSDELATGLRVPALSGTGPLAVLTIAPLVRRDDPQVLVYLLTGLAFLLVLWTGARIGSGGRAKPTTRIRATAGGRNAGLALGLAAAAVAAMVVLPTVTPGLTSRDLAEQGDGTPFASTYATGVDPTIQLGRDLRRSDPVLSLTYSTSSEEGLYLKMVNLSDFSGGTWEPEAPYDGISYEGQEFGTPPGLAPEVPVTDVSTTVSIAGLRSDWLPLPYPSQQVDSLSGNWLITPNTFTITDLQGDTRGINYQATSLAVAPTAEQLATAGATVPDSLAGYLGLPPDLPPVIAQEASTITAGAATNYDRAVALQEYFRSGEFRYSLAAPASNGYDGSNAEMIAAFLDKKEGYCVHFSAAMAVMARTLGIPSRIAVGYAPGQTADSTADGQPVYEVYTDQLHAWPELYFEGIGWLPFEPTPGLDITPPDYSLPDYAQQSATDSSAPAPSSTSTATNSAGPDRGDVAAVQSAEQQVLAQVRGWSIFAGVLALIALVVLAPFAARRFVRRGRIRRLATDPQPGTLAWLELEDTLDDHRLQRSHGDTLSDVERRLTAENMVPVDALGRLRVAAEFEQYAPPGSASDETRARIGRDLLAVISGLDAQAQPRDRALARYLPVSLWRRRRAAASTGTLVP</sequence>
<feature type="transmembrane region" description="Helical" evidence="2">
    <location>
        <begin position="79"/>
        <end position="99"/>
    </location>
</feature>
<keyword evidence="2" id="KW-1133">Transmembrane helix</keyword>
<evidence type="ECO:0000313" key="4">
    <source>
        <dbReference type="EMBL" id="NYD71567.1"/>
    </source>
</evidence>
<feature type="transmembrane region" description="Helical" evidence="2">
    <location>
        <begin position="657"/>
        <end position="677"/>
    </location>
</feature>
<feature type="transmembrane region" description="Helical" evidence="2">
    <location>
        <begin position="106"/>
        <end position="126"/>
    </location>
</feature>
<feature type="region of interest" description="Disordered" evidence="1">
    <location>
        <begin position="603"/>
        <end position="639"/>
    </location>
</feature>
<dbReference type="Pfam" id="PF01841">
    <property type="entry name" value="Transglut_core"/>
    <property type="match status" value="1"/>
</dbReference>
<keyword evidence="2" id="KW-0472">Membrane</keyword>